<comment type="miscellaneous">
    <text evidence="14">Reaction proceeds by a ping-pong mechanism involving intermediate methylation of a conserved cysteine residue.</text>
</comment>
<comment type="catalytic activity">
    <reaction evidence="14">
        <text>adenosine(37) in tRNA + 2 reduced [2Fe-2S]-[ferredoxin] + 2 S-adenosyl-L-methionine = 2-methyladenosine(37) in tRNA + 5'-deoxyadenosine + L-methionine + 2 oxidized [2Fe-2S]-[ferredoxin] + S-adenosyl-L-homocysteine</text>
        <dbReference type="Rhea" id="RHEA:43332"/>
        <dbReference type="Rhea" id="RHEA-COMP:10000"/>
        <dbReference type="Rhea" id="RHEA-COMP:10001"/>
        <dbReference type="Rhea" id="RHEA-COMP:10162"/>
        <dbReference type="Rhea" id="RHEA-COMP:10485"/>
        <dbReference type="ChEBI" id="CHEBI:17319"/>
        <dbReference type="ChEBI" id="CHEBI:33737"/>
        <dbReference type="ChEBI" id="CHEBI:33738"/>
        <dbReference type="ChEBI" id="CHEBI:57844"/>
        <dbReference type="ChEBI" id="CHEBI:57856"/>
        <dbReference type="ChEBI" id="CHEBI:59789"/>
        <dbReference type="ChEBI" id="CHEBI:74411"/>
        <dbReference type="ChEBI" id="CHEBI:74497"/>
        <dbReference type="EC" id="2.1.1.192"/>
    </reaction>
</comment>
<comment type="cofactor">
    <cofactor evidence="14">
        <name>[4Fe-4S] cluster</name>
        <dbReference type="ChEBI" id="CHEBI:49883"/>
    </cofactor>
    <text evidence="14">Binds 1 [4Fe-4S] cluster. The cluster is coordinated with 3 cysteines and an exchangeable S-adenosyl-L-methionine.</text>
</comment>
<dbReference type="AlphaFoldDB" id="D2R822"/>
<evidence type="ECO:0000256" key="4">
    <source>
        <dbReference type="ARBA" id="ARBA00022490"/>
    </source>
</evidence>
<comment type="function">
    <text evidence="14">Specifically methylates position 2 of adenine 2503 in 23S rRNA and position 2 of adenine 37 in tRNAs.</text>
</comment>
<feature type="active site" description="Proton acceptor" evidence="14">
    <location>
        <position position="124"/>
    </location>
</feature>
<dbReference type="PANTHER" id="PTHR30544">
    <property type="entry name" value="23S RRNA METHYLTRANSFERASE"/>
    <property type="match status" value="1"/>
</dbReference>
<sequence>MWRNICKYTEVYISVGLVIFSLFCQNDLLGKTRMKHLAEPSVWNELKTWLTERGYPAYRATQVRKWVFELGASSFDEMTDLPKKLRDELAPEFTLWTGKVVTKSESPDGTEKLLVEYPGGGRIECVLLRDGDRRSICVSSQVGCAMGCVFCASGLDGVDRNLTAGEIVEQMLLLQRLLPEKERLSHIVMMGMGEPLANIDHVLEALGEATREDGLGISPRRITISTVGLPAALDKLCNLEAKYHLAVSLHAPNNELRTRLVPINKAIGIEKVIESADRYFETSGRRLTFEYVLLAGVNDHPDHAQELAELLAGRTAMLNVIPYNPVAGLPYKTPSGNAIHRFRNILVDAGINVKFRQRKGSEINAACGQLRRSTPTLLGIESPAPPSQEPI</sequence>
<evidence type="ECO:0000256" key="1">
    <source>
        <dbReference type="ARBA" id="ARBA00004496"/>
    </source>
</evidence>
<dbReference type="GO" id="GO:0002935">
    <property type="term" value="F:tRNA (adenine(37)-C2)-methyltransferase activity"/>
    <property type="evidence" value="ECO:0007669"/>
    <property type="project" value="UniProtKB-UniRule"/>
</dbReference>
<dbReference type="Gene3D" id="1.10.150.530">
    <property type="match status" value="1"/>
</dbReference>
<dbReference type="GO" id="GO:0030488">
    <property type="term" value="P:tRNA methylation"/>
    <property type="evidence" value="ECO:0007669"/>
    <property type="project" value="UniProtKB-UniRule"/>
</dbReference>
<evidence type="ECO:0000256" key="5">
    <source>
        <dbReference type="ARBA" id="ARBA00022552"/>
    </source>
</evidence>
<keyword evidence="10 14" id="KW-0479">Metal-binding</keyword>
<feature type="binding site" evidence="14">
    <location>
        <position position="225"/>
    </location>
    <ligand>
        <name>S-adenosyl-L-methionine</name>
        <dbReference type="ChEBI" id="CHEBI:59789"/>
    </ligand>
</feature>
<comment type="catalytic activity">
    <reaction evidence="14">
        <text>adenosine(2503) in 23S rRNA + 2 reduced [2Fe-2S]-[ferredoxin] + 2 S-adenosyl-L-methionine = 2-methyladenosine(2503) in 23S rRNA + 5'-deoxyadenosine + L-methionine + 2 oxidized [2Fe-2S]-[ferredoxin] + S-adenosyl-L-homocysteine</text>
        <dbReference type="Rhea" id="RHEA:42916"/>
        <dbReference type="Rhea" id="RHEA-COMP:10000"/>
        <dbReference type="Rhea" id="RHEA-COMP:10001"/>
        <dbReference type="Rhea" id="RHEA-COMP:10152"/>
        <dbReference type="Rhea" id="RHEA-COMP:10282"/>
        <dbReference type="ChEBI" id="CHEBI:17319"/>
        <dbReference type="ChEBI" id="CHEBI:33737"/>
        <dbReference type="ChEBI" id="CHEBI:33738"/>
        <dbReference type="ChEBI" id="CHEBI:57844"/>
        <dbReference type="ChEBI" id="CHEBI:57856"/>
        <dbReference type="ChEBI" id="CHEBI:59789"/>
        <dbReference type="ChEBI" id="CHEBI:74411"/>
        <dbReference type="ChEBI" id="CHEBI:74497"/>
        <dbReference type="EC" id="2.1.1.192"/>
    </reaction>
</comment>
<keyword evidence="12 14" id="KW-0411">Iron-sulfur</keyword>
<keyword evidence="9 14" id="KW-0819">tRNA processing</keyword>
<protein>
    <recommendedName>
        <fullName evidence="14">Probable dual-specificity RNA methyltransferase RlmN</fullName>
        <ecNumber evidence="14">2.1.1.192</ecNumber>
    </recommendedName>
    <alternativeName>
        <fullName evidence="14">23S rRNA (adenine(2503)-C(2))-methyltransferase</fullName>
    </alternativeName>
    <alternativeName>
        <fullName evidence="14">23S rRNA m2A2503 methyltransferase</fullName>
    </alternativeName>
    <alternativeName>
        <fullName evidence="14">Ribosomal RNA large subunit methyltransferase N</fullName>
    </alternativeName>
    <alternativeName>
        <fullName evidence="14">tRNA (adenine(37)-C(2))-methyltransferase</fullName>
    </alternativeName>
    <alternativeName>
        <fullName evidence="14">tRNA m2A37 methyltransferase</fullName>
    </alternativeName>
</protein>
<evidence type="ECO:0000313" key="16">
    <source>
        <dbReference type="EMBL" id="ADB19353.1"/>
    </source>
</evidence>
<comment type="subcellular location">
    <subcellularLocation>
        <location evidence="1 14">Cytoplasm</location>
    </subcellularLocation>
</comment>
<dbReference type="InterPro" id="IPR013785">
    <property type="entry name" value="Aldolase_TIM"/>
</dbReference>
<dbReference type="InterPro" id="IPR004383">
    <property type="entry name" value="rRNA_lsu_MTrfase_RlmN/Cfr"/>
</dbReference>
<evidence type="ECO:0000259" key="15">
    <source>
        <dbReference type="PROSITE" id="PS51918"/>
    </source>
</evidence>
<dbReference type="KEGG" id="psl:Psta_4712"/>
<evidence type="ECO:0000256" key="8">
    <source>
        <dbReference type="ARBA" id="ARBA00022691"/>
    </source>
</evidence>
<dbReference type="SFLD" id="SFLDG01062">
    <property type="entry name" value="methyltransferase_(Class_A)"/>
    <property type="match status" value="1"/>
</dbReference>
<feature type="binding site" evidence="14">
    <location>
        <position position="324"/>
    </location>
    <ligand>
        <name>S-adenosyl-L-methionine</name>
        <dbReference type="ChEBI" id="CHEBI:59789"/>
    </ligand>
</feature>
<dbReference type="SFLD" id="SFLDF00275">
    <property type="entry name" value="adenosine_C2_methyltransferase"/>
    <property type="match status" value="1"/>
</dbReference>
<dbReference type="InterPro" id="IPR058240">
    <property type="entry name" value="rSAM_sf"/>
</dbReference>
<dbReference type="InterPro" id="IPR027492">
    <property type="entry name" value="RNA_MTrfase_RlmN"/>
</dbReference>
<dbReference type="EC" id="2.1.1.192" evidence="14"/>
<name>D2R822_PIRSD</name>
<keyword evidence="6 14" id="KW-0489">Methyltransferase</keyword>
<feature type="binding site" evidence="14">
    <location>
        <position position="151"/>
    </location>
    <ligand>
        <name>[4Fe-4S] cluster</name>
        <dbReference type="ChEBI" id="CHEBI:49883"/>
        <note>4Fe-4S-S-AdoMet</note>
    </ligand>
</feature>
<dbReference type="InterPro" id="IPR007197">
    <property type="entry name" value="rSAM"/>
</dbReference>
<keyword evidence="4 14" id="KW-0963">Cytoplasm</keyword>
<evidence type="ECO:0000256" key="7">
    <source>
        <dbReference type="ARBA" id="ARBA00022679"/>
    </source>
</evidence>
<keyword evidence="5 14" id="KW-0698">rRNA processing</keyword>
<dbReference type="GO" id="GO:0000049">
    <property type="term" value="F:tRNA binding"/>
    <property type="evidence" value="ECO:0007669"/>
    <property type="project" value="UniProtKB-UniRule"/>
</dbReference>
<gene>
    <name evidence="14" type="primary">rlmN</name>
    <name evidence="16" type="ordered locus">Psta_4712</name>
</gene>
<dbReference type="GO" id="GO:0005737">
    <property type="term" value="C:cytoplasm"/>
    <property type="evidence" value="ECO:0007669"/>
    <property type="project" value="UniProtKB-SubCell"/>
</dbReference>
<dbReference type="Pfam" id="PF04055">
    <property type="entry name" value="Radical_SAM"/>
    <property type="match status" value="1"/>
</dbReference>
<dbReference type="GO" id="GO:0046872">
    <property type="term" value="F:metal ion binding"/>
    <property type="evidence" value="ECO:0007669"/>
    <property type="project" value="UniProtKB-KW"/>
</dbReference>
<keyword evidence="13 14" id="KW-1015">Disulfide bond</keyword>
<dbReference type="STRING" id="530564.Psta_4712"/>
<keyword evidence="8 14" id="KW-0949">S-adenosyl-L-methionine</keyword>
<evidence type="ECO:0000256" key="10">
    <source>
        <dbReference type="ARBA" id="ARBA00022723"/>
    </source>
</evidence>
<dbReference type="NCBIfam" id="TIGR00048">
    <property type="entry name" value="rRNA_mod_RlmN"/>
    <property type="match status" value="1"/>
</dbReference>
<reference evidence="16 17" key="1">
    <citation type="journal article" date="2009" name="Stand. Genomic Sci.">
        <title>Complete genome sequence of Pirellula staleyi type strain (ATCC 27377).</title>
        <authorList>
            <person name="Clum A."/>
            <person name="Tindall B.J."/>
            <person name="Sikorski J."/>
            <person name="Ivanova N."/>
            <person name="Mavrommatis K."/>
            <person name="Lucas S."/>
            <person name="Glavina del Rio T."/>
            <person name="Nolan M."/>
            <person name="Chen F."/>
            <person name="Tice H."/>
            <person name="Pitluck S."/>
            <person name="Cheng J.F."/>
            <person name="Chertkov O."/>
            <person name="Brettin T."/>
            <person name="Han C."/>
            <person name="Detter J.C."/>
            <person name="Kuske C."/>
            <person name="Bruce D."/>
            <person name="Goodwin L."/>
            <person name="Ovchinikova G."/>
            <person name="Pati A."/>
            <person name="Mikhailova N."/>
            <person name="Chen A."/>
            <person name="Palaniappan K."/>
            <person name="Land M."/>
            <person name="Hauser L."/>
            <person name="Chang Y.J."/>
            <person name="Jeffries C.D."/>
            <person name="Chain P."/>
            <person name="Rohde M."/>
            <person name="Goker M."/>
            <person name="Bristow J."/>
            <person name="Eisen J.A."/>
            <person name="Markowitz V."/>
            <person name="Hugenholtz P."/>
            <person name="Kyrpides N.C."/>
            <person name="Klenk H.P."/>
            <person name="Lapidus A."/>
        </authorList>
    </citation>
    <scope>NUCLEOTIDE SEQUENCE [LARGE SCALE GENOMIC DNA]</scope>
    <source>
        <strain evidence="17">ATCC 27377 / DSM 6068 / ICPB 4128</strain>
    </source>
</reference>
<dbReference type="Gene3D" id="3.20.20.70">
    <property type="entry name" value="Aldolase class I"/>
    <property type="match status" value="1"/>
</dbReference>
<dbReference type="Proteomes" id="UP000001887">
    <property type="component" value="Chromosome"/>
</dbReference>
<dbReference type="GO" id="GO:0019843">
    <property type="term" value="F:rRNA binding"/>
    <property type="evidence" value="ECO:0007669"/>
    <property type="project" value="UniProtKB-UniRule"/>
</dbReference>
<evidence type="ECO:0000256" key="6">
    <source>
        <dbReference type="ARBA" id="ARBA00022603"/>
    </source>
</evidence>
<keyword evidence="11 14" id="KW-0408">Iron</keyword>
<feature type="binding site" evidence="14">
    <location>
        <begin position="193"/>
        <end position="194"/>
    </location>
    <ligand>
        <name>S-adenosyl-L-methionine</name>
        <dbReference type="ChEBI" id="CHEBI:59789"/>
    </ligand>
</feature>
<dbReference type="EMBL" id="CP001848">
    <property type="protein sequence ID" value="ADB19353.1"/>
    <property type="molecule type" value="Genomic_DNA"/>
</dbReference>
<accession>D2R822</accession>
<feature type="binding site" evidence="14">
    <location>
        <begin position="248"/>
        <end position="250"/>
    </location>
    <ligand>
        <name>S-adenosyl-L-methionine</name>
        <dbReference type="ChEBI" id="CHEBI:59789"/>
    </ligand>
</feature>
<evidence type="ECO:0000256" key="12">
    <source>
        <dbReference type="ARBA" id="ARBA00023014"/>
    </source>
</evidence>
<keyword evidence="3 14" id="KW-0004">4Fe-4S</keyword>
<dbReference type="SUPFAM" id="SSF102114">
    <property type="entry name" value="Radical SAM enzymes"/>
    <property type="match status" value="1"/>
</dbReference>
<evidence type="ECO:0000256" key="11">
    <source>
        <dbReference type="ARBA" id="ARBA00023004"/>
    </source>
</evidence>
<dbReference type="eggNOG" id="COG0820">
    <property type="taxonomic scope" value="Bacteria"/>
</dbReference>
<dbReference type="GO" id="GO:0051539">
    <property type="term" value="F:4 iron, 4 sulfur cluster binding"/>
    <property type="evidence" value="ECO:0007669"/>
    <property type="project" value="UniProtKB-UniRule"/>
</dbReference>
<dbReference type="SFLD" id="SFLDS00029">
    <property type="entry name" value="Radical_SAM"/>
    <property type="match status" value="1"/>
</dbReference>
<dbReference type="InterPro" id="IPR048641">
    <property type="entry name" value="RlmN_N"/>
</dbReference>
<comment type="similarity">
    <text evidence="2 14">Belongs to the radical SAM superfamily. RlmN family.</text>
</comment>
<dbReference type="FunFam" id="3.20.20.70:FF:000014">
    <property type="entry name" value="Probable dual-specificity RNA methyltransferase RlmN"/>
    <property type="match status" value="1"/>
</dbReference>
<dbReference type="HAMAP" id="MF_01849">
    <property type="entry name" value="RNA_methyltr_RlmN"/>
    <property type="match status" value="1"/>
</dbReference>
<evidence type="ECO:0000256" key="14">
    <source>
        <dbReference type="HAMAP-Rule" id="MF_01849"/>
    </source>
</evidence>
<evidence type="ECO:0000256" key="9">
    <source>
        <dbReference type="ARBA" id="ARBA00022694"/>
    </source>
</evidence>
<feature type="binding site" evidence="14">
    <location>
        <position position="144"/>
    </location>
    <ligand>
        <name>[4Fe-4S] cluster</name>
        <dbReference type="ChEBI" id="CHEBI:49883"/>
        <note>4Fe-4S-S-AdoMet</note>
    </ligand>
</feature>
<dbReference type="CDD" id="cd01335">
    <property type="entry name" value="Radical_SAM"/>
    <property type="match status" value="1"/>
</dbReference>
<evidence type="ECO:0000313" key="17">
    <source>
        <dbReference type="Proteomes" id="UP000001887"/>
    </source>
</evidence>
<keyword evidence="17" id="KW-1185">Reference proteome</keyword>
<feature type="domain" description="Radical SAM core" evidence="15">
    <location>
        <begin position="130"/>
        <end position="362"/>
    </location>
</feature>
<dbReference type="GO" id="GO:0070475">
    <property type="term" value="P:rRNA base methylation"/>
    <property type="evidence" value="ECO:0007669"/>
    <property type="project" value="UniProtKB-UniRule"/>
</dbReference>
<organism evidence="16 17">
    <name type="scientific">Pirellula staleyi (strain ATCC 27377 / DSM 6068 / ICPB 4128)</name>
    <name type="common">Pirella staleyi</name>
    <dbReference type="NCBI Taxonomy" id="530564"/>
    <lineage>
        <taxon>Bacteria</taxon>
        <taxon>Pseudomonadati</taxon>
        <taxon>Planctomycetota</taxon>
        <taxon>Planctomycetia</taxon>
        <taxon>Pirellulales</taxon>
        <taxon>Pirellulaceae</taxon>
        <taxon>Pirellula</taxon>
    </lineage>
</organism>
<keyword evidence="7 14" id="KW-0808">Transferase</keyword>
<dbReference type="Pfam" id="PF21016">
    <property type="entry name" value="RlmN_N"/>
    <property type="match status" value="1"/>
</dbReference>
<dbReference type="PROSITE" id="PS51918">
    <property type="entry name" value="RADICAL_SAM"/>
    <property type="match status" value="1"/>
</dbReference>
<feature type="active site" description="S-methylcysteine intermediate" evidence="14">
    <location>
        <position position="367"/>
    </location>
</feature>
<feature type="binding site" evidence="14">
    <location>
        <position position="148"/>
    </location>
    <ligand>
        <name>[4Fe-4S] cluster</name>
        <dbReference type="ChEBI" id="CHEBI:49883"/>
        <note>4Fe-4S-S-AdoMet</note>
    </ligand>
</feature>
<evidence type="ECO:0000256" key="2">
    <source>
        <dbReference type="ARBA" id="ARBA00007544"/>
    </source>
</evidence>
<dbReference type="PIRSF" id="PIRSF006004">
    <property type="entry name" value="CHP00048"/>
    <property type="match status" value="1"/>
</dbReference>
<dbReference type="PANTHER" id="PTHR30544:SF5">
    <property type="entry name" value="RADICAL SAM CORE DOMAIN-CONTAINING PROTEIN"/>
    <property type="match status" value="1"/>
</dbReference>
<comment type="caution">
    <text evidence="14">Lacks conserved residue(s) required for the propagation of feature annotation.</text>
</comment>
<evidence type="ECO:0000256" key="3">
    <source>
        <dbReference type="ARBA" id="ARBA00022485"/>
    </source>
</evidence>
<dbReference type="HOGENOM" id="CLU_029101_0_1_0"/>
<dbReference type="GO" id="GO:0070040">
    <property type="term" value="F:rRNA (adenine(2503)-C2-)-methyltransferase activity"/>
    <property type="evidence" value="ECO:0007669"/>
    <property type="project" value="UniProtKB-UniRule"/>
</dbReference>
<dbReference type="InterPro" id="IPR040072">
    <property type="entry name" value="Methyltransferase_A"/>
</dbReference>
<proteinExistence type="inferred from homology"/>
<evidence type="ECO:0000256" key="13">
    <source>
        <dbReference type="ARBA" id="ARBA00023157"/>
    </source>
</evidence>